<comment type="caution">
    <text evidence="2">The sequence shown here is derived from an EMBL/GenBank/DDBJ whole genome shotgun (WGS) entry which is preliminary data.</text>
</comment>
<reference evidence="2" key="1">
    <citation type="journal article" date="2017" name="Gigascience">
        <title>The genome draft of coconut (Cocos nucifera).</title>
        <authorList>
            <person name="Xiao Y."/>
            <person name="Xu P."/>
            <person name="Fan H."/>
            <person name="Baudouin L."/>
            <person name="Xia W."/>
            <person name="Bocs S."/>
            <person name="Xu J."/>
            <person name="Li Q."/>
            <person name="Guo A."/>
            <person name="Zhou L."/>
            <person name="Li J."/>
            <person name="Wu Y."/>
            <person name="Ma Z."/>
            <person name="Armero A."/>
            <person name="Issali A.E."/>
            <person name="Liu N."/>
            <person name="Peng M."/>
            <person name="Yang Y."/>
        </authorList>
    </citation>
    <scope>NUCLEOTIDE SEQUENCE</scope>
    <source>
        <tissue evidence="2">Spear leaf of Hainan Tall coconut</tissue>
    </source>
</reference>
<protein>
    <submittedName>
        <fullName evidence="2">Uncharacterized protein</fullName>
    </submittedName>
</protein>
<keyword evidence="1" id="KW-0175">Coiled coil</keyword>
<organism evidence="2 3">
    <name type="scientific">Cocos nucifera</name>
    <name type="common">Coconut palm</name>
    <dbReference type="NCBI Taxonomy" id="13894"/>
    <lineage>
        <taxon>Eukaryota</taxon>
        <taxon>Viridiplantae</taxon>
        <taxon>Streptophyta</taxon>
        <taxon>Embryophyta</taxon>
        <taxon>Tracheophyta</taxon>
        <taxon>Spermatophyta</taxon>
        <taxon>Magnoliopsida</taxon>
        <taxon>Liliopsida</taxon>
        <taxon>Arecaceae</taxon>
        <taxon>Arecoideae</taxon>
        <taxon>Cocoseae</taxon>
        <taxon>Attaleinae</taxon>
        <taxon>Cocos</taxon>
    </lineage>
</organism>
<dbReference type="AlphaFoldDB" id="A0A8K0I7B3"/>
<dbReference type="EMBL" id="CM017875">
    <property type="protein sequence ID" value="KAG1339255.1"/>
    <property type="molecule type" value="Genomic_DNA"/>
</dbReference>
<feature type="coiled-coil region" evidence="1">
    <location>
        <begin position="46"/>
        <end position="77"/>
    </location>
</feature>
<dbReference type="Proteomes" id="UP000797356">
    <property type="component" value="Chromosome 4"/>
</dbReference>
<sequence>MNKILIRDAAGIAWGFQELEPAKVRLAKSKWWYSVAKHADMKPEELEQLKKNTMRKRKALTAAEAQKKQRVAKAEQALGQPTHGVSSVLTELDYYIIIFMNSVRLAQSEAAKVCESRYSNENMER</sequence>
<name>A0A8K0I7B3_COCNU</name>
<accession>A0A8K0I7B3</accession>
<reference evidence="2" key="2">
    <citation type="submission" date="2019-07" db="EMBL/GenBank/DDBJ databases">
        <authorList>
            <person name="Yang Y."/>
            <person name="Bocs S."/>
            <person name="Baudouin L."/>
        </authorList>
    </citation>
    <scope>NUCLEOTIDE SEQUENCE</scope>
    <source>
        <tissue evidence="2">Spear leaf of Hainan Tall coconut</tissue>
    </source>
</reference>
<evidence type="ECO:0000256" key="1">
    <source>
        <dbReference type="SAM" id="Coils"/>
    </source>
</evidence>
<keyword evidence="3" id="KW-1185">Reference proteome</keyword>
<evidence type="ECO:0000313" key="3">
    <source>
        <dbReference type="Proteomes" id="UP000797356"/>
    </source>
</evidence>
<proteinExistence type="predicted"/>
<evidence type="ECO:0000313" key="2">
    <source>
        <dbReference type="EMBL" id="KAG1339255.1"/>
    </source>
</evidence>
<gene>
    <name evidence="2" type="ORF">COCNU_04G015610</name>
</gene>